<dbReference type="RefSeq" id="WP_156432023.1">
    <property type="nucleotide sequence ID" value="NZ_JBHSCR010000001.1"/>
</dbReference>
<dbReference type="EMBL" id="JBHSCR010000001">
    <property type="protein sequence ID" value="MFC4346292.1"/>
    <property type="molecule type" value="Genomic_DNA"/>
</dbReference>
<keyword evidence="7" id="KW-1185">Reference proteome</keyword>
<evidence type="ECO:0000256" key="4">
    <source>
        <dbReference type="SAM" id="Phobius"/>
    </source>
</evidence>
<feature type="repeat" description="TPR" evidence="2">
    <location>
        <begin position="400"/>
        <end position="433"/>
    </location>
</feature>
<accession>A0ABV8U517</accession>
<proteinExistence type="predicted"/>
<dbReference type="InterPro" id="IPR019734">
    <property type="entry name" value="TPR_rpt"/>
</dbReference>
<keyword evidence="4" id="KW-0812">Transmembrane</keyword>
<dbReference type="SMART" id="SM00862">
    <property type="entry name" value="Trans_reg_C"/>
    <property type="match status" value="1"/>
</dbReference>
<dbReference type="CDD" id="cd00383">
    <property type="entry name" value="trans_reg_C"/>
    <property type="match status" value="1"/>
</dbReference>
<dbReference type="Gene3D" id="1.10.10.10">
    <property type="entry name" value="Winged helix-like DNA-binding domain superfamily/Winged helix DNA-binding domain"/>
    <property type="match status" value="1"/>
</dbReference>
<reference evidence="7" key="1">
    <citation type="journal article" date="2019" name="Int. J. Syst. Evol. Microbiol.">
        <title>The Global Catalogue of Microorganisms (GCM) 10K type strain sequencing project: providing services to taxonomists for standard genome sequencing and annotation.</title>
        <authorList>
            <consortium name="The Broad Institute Genomics Platform"/>
            <consortium name="The Broad Institute Genome Sequencing Center for Infectious Disease"/>
            <person name="Wu L."/>
            <person name="Ma J."/>
        </authorList>
    </citation>
    <scope>NUCLEOTIDE SEQUENCE [LARGE SCALE GENOMIC DNA]</scope>
    <source>
        <strain evidence="7">CGMCC 1.15304</strain>
    </source>
</reference>
<sequence length="451" mass="47943">MTAQMDEQQSNPFAFGSVRFEVDIKTLKGPAGEVKLEDKIAELLQLLCMRAGDVVSREDILATIWAGRSLSEQTVPVAISKLRKALRDAGAEDTLLQTVPKRGYRLVLGGGESPADVAHPPVAGLRRFWPLAAALVLFAAVAVFWPRATPLVPSAGAAKPGIILTVQDIRTESEAEEDRSRVIALSELASYFLSQTPEVLVIRHWWNVDAPDPTGGIFTRYGADTPVYLLKGTLINDGASRVVTLFLSDPKTDEVHWSGVYDVANGSGALFARLGEMFGSVGVSAMAEASPVGLEDDRYWVGRYLAHLSTPGAAKGAAKQWREVLETDPGNADAQRALAALAARWTSVEAPVGPIPEAADAGSDYQALVDRAVLALYRDGDPAAASGFLDDVLARAPGDHYALSLKAEALVAQGDTEAALALYRKALRLAPFAKAYAGRITALEGDAAGVD</sequence>
<gene>
    <name evidence="6" type="ORF">ACFO5Q_00345</name>
</gene>
<evidence type="ECO:0000313" key="6">
    <source>
        <dbReference type="EMBL" id="MFC4346292.1"/>
    </source>
</evidence>
<dbReference type="InterPro" id="IPR016032">
    <property type="entry name" value="Sig_transdc_resp-reg_C-effctor"/>
</dbReference>
<dbReference type="Gene3D" id="1.25.40.10">
    <property type="entry name" value="Tetratricopeptide repeat domain"/>
    <property type="match status" value="1"/>
</dbReference>
<feature type="DNA-binding region" description="OmpR/PhoB-type" evidence="3">
    <location>
        <begin position="10"/>
        <end position="108"/>
    </location>
</feature>
<dbReference type="Proteomes" id="UP001595776">
    <property type="component" value="Unassembled WGS sequence"/>
</dbReference>
<evidence type="ECO:0000256" key="3">
    <source>
        <dbReference type="PROSITE-ProRule" id="PRU01091"/>
    </source>
</evidence>
<comment type="caution">
    <text evidence="6">The sequence shown here is derived from an EMBL/GenBank/DDBJ whole genome shotgun (WGS) entry which is preliminary data.</text>
</comment>
<dbReference type="InterPro" id="IPR001867">
    <property type="entry name" value="OmpR/PhoB-type_DNA-bd"/>
</dbReference>
<dbReference type="InterPro" id="IPR011990">
    <property type="entry name" value="TPR-like_helical_dom_sf"/>
</dbReference>
<feature type="domain" description="OmpR/PhoB-type" evidence="5">
    <location>
        <begin position="10"/>
        <end position="108"/>
    </location>
</feature>
<keyword evidence="4" id="KW-1133">Transmembrane helix</keyword>
<dbReference type="PROSITE" id="PS50005">
    <property type="entry name" value="TPR"/>
    <property type="match status" value="1"/>
</dbReference>
<organism evidence="6 7">
    <name type="scientific">Kordiimonas lipolytica</name>
    <dbReference type="NCBI Taxonomy" id="1662421"/>
    <lineage>
        <taxon>Bacteria</taxon>
        <taxon>Pseudomonadati</taxon>
        <taxon>Pseudomonadota</taxon>
        <taxon>Alphaproteobacteria</taxon>
        <taxon>Kordiimonadales</taxon>
        <taxon>Kordiimonadaceae</taxon>
        <taxon>Kordiimonas</taxon>
    </lineage>
</organism>
<name>A0ABV8U517_9PROT</name>
<dbReference type="Pfam" id="PF14559">
    <property type="entry name" value="TPR_19"/>
    <property type="match status" value="1"/>
</dbReference>
<evidence type="ECO:0000259" key="5">
    <source>
        <dbReference type="PROSITE" id="PS51755"/>
    </source>
</evidence>
<protein>
    <submittedName>
        <fullName evidence="6">Winged helix-turn-helix domain-containing protein</fullName>
    </submittedName>
</protein>
<keyword evidence="4" id="KW-0472">Membrane</keyword>
<dbReference type="SUPFAM" id="SSF46894">
    <property type="entry name" value="C-terminal effector domain of the bipartite response regulators"/>
    <property type="match status" value="1"/>
</dbReference>
<feature type="transmembrane region" description="Helical" evidence="4">
    <location>
        <begin position="128"/>
        <end position="145"/>
    </location>
</feature>
<evidence type="ECO:0000313" key="7">
    <source>
        <dbReference type="Proteomes" id="UP001595776"/>
    </source>
</evidence>
<keyword evidence="1 3" id="KW-0238">DNA-binding</keyword>
<dbReference type="InterPro" id="IPR036388">
    <property type="entry name" value="WH-like_DNA-bd_sf"/>
</dbReference>
<evidence type="ECO:0000256" key="2">
    <source>
        <dbReference type="PROSITE-ProRule" id="PRU00339"/>
    </source>
</evidence>
<dbReference type="Pfam" id="PF00486">
    <property type="entry name" value="Trans_reg_C"/>
    <property type="match status" value="1"/>
</dbReference>
<dbReference type="PROSITE" id="PS51755">
    <property type="entry name" value="OMPR_PHOB"/>
    <property type="match status" value="1"/>
</dbReference>
<keyword evidence="2" id="KW-0802">TPR repeat</keyword>
<evidence type="ECO:0000256" key="1">
    <source>
        <dbReference type="ARBA" id="ARBA00023125"/>
    </source>
</evidence>
<dbReference type="SUPFAM" id="SSF48452">
    <property type="entry name" value="TPR-like"/>
    <property type="match status" value="1"/>
</dbReference>